<organism evidence="2 3">
    <name type="scientific">Hydrogenovibrio marinus</name>
    <dbReference type="NCBI Taxonomy" id="28885"/>
    <lineage>
        <taxon>Bacteria</taxon>
        <taxon>Pseudomonadati</taxon>
        <taxon>Pseudomonadota</taxon>
        <taxon>Gammaproteobacteria</taxon>
        <taxon>Thiotrichales</taxon>
        <taxon>Piscirickettsiaceae</taxon>
        <taxon>Hydrogenovibrio</taxon>
    </lineage>
</organism>
<keyword evidence="3" id="KW-1185">Reference proteome</keyword>
<feature type="domain" description="HDOD" evidence="1">
    <location>
        <begin position="17"/>
        <end position="208"/>
    </location>
</feature>
<reference evidence="2 3" key="1">
    <citation type="submission" date="2014-04" db="EMBL/GenBank/DDBJ databases">
        <title>Draft genome sequence of Hydrogenovibrio marinus MH-110, a model organism for aerobic H2 metabolism.</title>
        <authorList>
            <person name="Cha H.J."/>
            <person name="Jo B.H."/>
            <person name="Hwang B.H."/>
        </authorList>
    </citation>
    <scope>NUCLEOTIDE SEQUENCE [LARGE SCALE GENOMIC DNA]</scope>
    <source>
        <strain evidence="2 3">MH-110</strain>
    </source>
</reference>
<comment type="caution">
    <text evidence="2">The sequence shown here is derived from an EMBL/GenBank/DDBJ whole genome shotgun (WGS) entry which is preliminary data.</text>
</comment>
<dbReference type="AlphaFoldDB" id="A0A067A212"/>
<dbReference type="Pfam" id="PF08668">
    <property type="entry name" value="HDOD"/>
    <property type="match status" value="1"/>
</dbReference>
<proteinExistence type="predicted"/>
<protein>
    <submittedName>
        <fullName evidence="2">Signal transduction protein</fullName>
    </submittedName>
</protein>
<dbReference type="InterPro" id="IPR013976">
    <property type="entry name" value="HDOD"/>
</dbReference>
<sequence>MQTQVQRASEILSQITVPTVPEELLLLKEELNRKYPNTVTIANLISHNPELLVNFLTLVNTNITSEKNEIKDAKAAVNLLGLDEIYNIFLSSSITSVLAQSDLEKSILMHGAKAGLASAELSYWVYDISRSEAYMAALMQNIGAVYLSRQFQEEYEKIFNAQLSNPVSAYIREVELIGTSHCIVGGIISKRWNISPDIYKAILFHHDMDFSKQTHSNTKVKHLTALIILGNYTVSASLSEQYITQELKEYRNAAKSVLQLPDNAFKAASAAVQKWGNNPGLVSSSH</sequence>
<dbReference type="SUPFAM" id="SSF109604">
    <property type="entry name" value="HD-domain/PDEase-like"/>
    <property type="match status" value="1"/>
</dbReference>
<gene>
    <name evidence="2" type="ORF">EI16_10340</name>
</gene>
<name>A0A067A212_HYDMR</name>
<evidence type="ECO:0000313" key="2">
    <source>
        <dbReference type="EMBL" id="KDN96641.1"/>
    </source>
</evidence>
<dbReference type="Gene3D" id="1.10.3210.10">
    <property type="entry name" value="Hypothetical protein af1432"/>
    <property type="match status" value="1"/>
</dbReference>
<accession>A0A067A212</accession>
<dbReference type="InterPro" id="IPR052340">
    <property type="entry name" value="RNase_Y/CdgJ"/>
</dbReference>
<dbReference type="STRING" id="28885.EI16_10340"/>
<evidence type="ECO:0000313" key="3">
    <source>
        <dbReference type="Proteomes" id="UP000027341"/>
    </source>
</evidence>
<dbReference type="RefSeq" id="WP_029907520.1">
    <property type="nucleotide sequence ID" value="NZ_AP020335.1"/>
</dbReference>
<dbReference type="PANTHER" id="PTHR33525:SF3">
    <property type="entry name" value="RIBONUCLEASE Y"/>
    <property type="match status" value="1"/>
</dbReference>
<dbReference type="Proteomes" id="UP000027341">
    <property type="component" value="Unassembled WGS sequence"/>
</dbReference>
<dbReference type="EMBL" id="JMIU01000001">
    <property type="protein sequence ID" value="KDN96641.1"/>
    <property type="molecule type" value="Genomic_DNA"/>
</dbReference>
<evidence type="ECO:0000259" key="1">
    <source>
        <dbReference type="PROSITE" id="PS51833"/>
    </source>
</evidence>
<dbReference type="PROSITE" id="PS51833">
    <property type="entry name" value="HDOD"/>
    <property type="match status" value="1"/>
</dbReference>
<dbReference type="PANTHER" id="PTHR33525">
    <property type="match status" value="1"/>
</dbReference>